<dbReference type="AlphaFoldDB" id="L0PDU9"/>
<dbReference type="VEuPathDB" id="FungiDB:PNEJI1_000573"/>
<dbReference type="Proteomes" id="UP000010422">
    <property type="component" value="Unassembled WGS sequence"/>
</dbReference>
<reference evidence="1 2" key="1">
    <citation type="journal article" date="2012" name="MBio">
        <title>De novo assembly of the Pneumocystis jirovecii genome from a single bronchoalveolar lavage fluid specimen from a patient.</title>
        <authorList>
            <person name="Cisse O.H."/>
            <person name="Pagni M."/>
            <person name="Hauser P.M."/>
        </authorList>
    </citation>
    <scope>NUCLEOTIDE SEQUENCE [LARGE SCALE GENOMIC DNA]</scope>
    <source>
        <strain evidence="1 2">SE8</strain>
    </source>
</reference>
<proteinExistence type="predicted"/>
<dbReference type="InParanoid" id="L0PDU9"/>
<evidence type="ECO:0000313" key="1">
    <source>
        <dbReference type="EMBL" id="CCJ30586.1"/>
    </source>
</evidence>
<protein>
    <submittedName>
        <fullName evidence="1">Uncharacterized protein</fullName>
    </submittedName>
</protein>
<comment type="caution">
    <text evidence="1">The sequence shown here is derived from an EMBL/GenBank/DDBJ whole genome shotgun (WGS) entry which is preliminary data.</text>
</comment>
<gene>
    <name evidence="1" type="ORF">PNEJI1_000573</name>
</gene>
<dbReference type="EMBL" id="CAKM01000257">
    <property type="protein sequence ID" value="CCJ30586.1"/>
    <property type="molecule type" value="Genomic_DNA"/>
</dbReference>
<organism evidence="2">
    <name type="scientific">Pneumocystis jirovecii</name>
    <name type="common">Human pneumocystis pneumonia agent</name>
    <dbReference type="NCBI Taxonomy" id="42068"/>
    <lineage>
        <taxon>Eukaryota</taxon>
        <taxon>Fungi</taxon>
        <taxon>Dikarya</taxon>
        <taxon>Ascomycota</taxon>
        <taxon>Taphrinomycotina</taxon>
        <taxon>Pneumocystomycetes</taxon>
        <taxon>Pneumocystaceae</taxon>
        <taxon>Pneumocystis</taxon>
    </lineage>
</organism>
<sequence length="65" mass="7595">MSLFLESLDDSNDWFLGTIFTAANWPVTECFARRTRPETDKLAFLRKNPKATTSVHRYATYIYCI</sequence>
<accession>L0PDU9</accession>
<evidence type="ECO:0000313" key="2">
    <source>
        <dbReference type="Proteomes" id="UP000010422"/>
    </source>
</evidence>
<name>L0PDU9_PNEJI</name>